<proteinExistence type="predicted"/>
<sequence>MITVQLTAFLGCAAMIKIALWMPFMRALDTTHLIYTD</sequence>
<keyword evidence="1" id="KW-1133">Transmembrane helix</keyword>
<evidence type="ECO:0000313" key="3">
    <source>
        <dbReference type="Proteomes" id="UP000002964"/>
    </source>
</evidence>
<dbReference type="HOGENOM" id="CLU_3349854_0_0_6"/>
<evidence type="ECO:0000256" key="1">
    <source>
        <dbReference type="SAM" id="Phobius"/>
    </source>
</evidence>
<dbReference type="EMBL" id="JH603168">
    <property type="protein sequence ID" value="EIC23626.1"/>
    <property type="molecule type" value="Genomic_DNA"/>
</dbReference>
<keyword evidence="1" id="KW-0812">Transmembrane</keyword>
<keyword evidence="1" id="KW-0472">Membrane</keyword>
<gene>
    <name evidence="2" type="ORF">Thi970DRAFT_01300</name>
</gene>
<dbReference type="AlphaFoldDB" id="H8YYV0"/>
<evidence type="ECO:0000313" key="2">
    <source>
        <dbReference type="EMBL" id="EIC23626.1"/>
    </source>
</evidence>
<reference evidence="2 3" key="2">
    <citation type="submission" date="2011-11" db="EMBL/GenBank/DDBJ databases">
        <authorList>
            <consortium name="US DOE Joint Genome Institute"/>
            <person name="Lucas S."/>
            <person name="Han J."/>
            <person name="Lapidus A."/>
            <person name="Cheng J.-F."/>
            <person name="Goodwin L."/>
            <person name="Pitluck S."/>
            <person name="Peters L."/>
            <person name="Ovchinnikova G."/>
            <person name="Zhang X."/>
            <person name="Detter J.C."/>
            <person name="Han C."/>
            <person name="Tapia R."/>
            <person name="Land M."/>
            <person name="Hauser L."/>
            <person name="Kyrpides N."/>
            <person name="Ivanova N."/>
            <person name="Pagani I."/>
            <person name="Vogl K."/>
            <person name="Liu Z."/>
            <person name="Overmann J."/>
            <person name="Frigaard N.-U."/>
            <person name="Bryant D."/>
            <person name="Woyke T."/>
        </authorList>
    </citation>
    <scope>NUCLEOTIDE SEQUENCE [LARGE SCALE GENOMIC DNA]</scope>
    <source>
        <strain evidence="2 3">970</strain>
    </source>
</reference>
<protein>
    <submittedName>
        <fullName evidence="2">Uncharacterized protein</fullName>
    </submittedName>
</protein>
<dbReference type="Proteomes" id="UP000002964">
    <property type="component" value="Unassembled WGS sequence"/>
</dbReference>
<reference evidence="3" key="1">
    <citation type="submission" date="2011-06" db="EMBL/GenBank/DDBJ databases">
        <authorList>
            <consortium name="US DOE Joint Genome Institute (JGI-PGF)"/>
            <person name="Lucas S."/>
            <person name="Han J."/>
            <person name="Lapidus A."/>
            <person name="Cheng J.-F."/>
            <person name="Goodwin L."/>
            <person name="Pitluck S."/>
            <person name="Peters L."/>
            <person name="Land M.L."/>
            <person name="Hauser L."/>
            <person name="Vogl K."/>
            <person name="Liu Z."/>
            <person name="Overmann J."/>
            <person name="Frigaard N.-U."/>
            <person name="Bryant D.A."/>
            <person name="Woyke T.J."/>
        </authorList>
    </citation>
    <scope>NUCLEOTIDE SEQUENCE [LARGE SCALE GENOMIC DNA]</scope>
    <source>
        <strain evidence="3">970</strain>
    </source>
</reference>
<organism evidence="2 3">
    <name type="scientific">Thiorhodovibrio frisius</name>
    <dbReference type="NCBI Taxonomy" id="631362"/>
    <lineage>
        <taxon>Bacteria</taxon>
        <taxon>Pseudomonadati</taxon>
        <taxon>Pseudomonadota</taxon>
        <taxon>Gammaproteobacteria</taxon>
        <taxon>Chromatiales</taxon>
        <taxon>Chromatiaceae</taxon>
        <taxon>Thiorhodovibrio</taxon>
    </lineage>
</organism>
<feature type="transmembrane region" description="Helical" evidence="1">
    <location>
        <begin position="6"/>
        <end position="24"/>
    </location>
</feature>
<accession>H8YYV0</accession>
<keyword evidence="3" id="KW-1185">Reference proteome</keyword>
<name>H8YYV0_9GAMM</name>